<proteinExistence type="inferred from homology"/>
<evidence type="ECO:0000256" key="10">
    <source>
        <dbReference type="RuleBase" id="RU361274"/>
    </source>
</evidence>
<dbReference type="PANTHER" id="PTHR30616">
    <property type="entry name" value="UNCHARACTERIZED PROTEIN YFIH"/>
    <property type="match status" value="1"/>
</dbReference>
<dbReference type="Pfam" id="PF02578">
    <property type="entry name" value="Cu-oxidase_4"/>
    <property type="match status" value="1"/>
</dbReference>
<name>A0A126Q1J7_ALTMA</name>
<gene>
    <name evidence="11" type="ORF">AVL55_13245</name>
</gene>
<dbReference type="InterPro" id="IPR011324">
    <property type="entry name" value="Cytotoxic_necrot_fac-like_cat"/>
</dbReference>
<evidence type="ECO:0000256" key="8">
    <source>
        <dbReference type="ARBA" id="ARBA00048968"/>
    </source>
</evidence>
<comment type="similarity">
    <text evidence="2 10">Belongs to the purine nucleoside phosphorylase YfiH/LACC1 family.</text>
</comment>
<evidence type="ECO:0000256" key="2">
    <source>
        <dbReference type="ARBA" id="ARBA00007353"/>
    </source>
</evidence>
<protein>
    <recommendedName>
        <fullName evidence="10">Purine nucleoside phosphorylase</fullName>
    </recommendedName>
</protein>
<comment type="catalytic activity">
    <reaction evidence="9">
        <text>S-methyl-5'-thioadenosine + phosphate = 5-(methylsulfanyl)-alpha-D-ribose 1-phosphate + adenine</text>
        <dbReference type="Rhea" id="RHEA:11852"/>
        <dbReference type="ChEBI" id="CHEBI:16708"/>
        <dbReference type="ChEBI" id="CHEBI:17509"/>
        <dbReference type="ChEBI" id="CHEBI:43474"/>
        <dbReference type="ChEBI" id="CHEBI:58533"/>
        <dbReference type="EC" id="2.4.2.28"/>
    </reaction>
    <physiologicalReaction direction="left-to-right" evidence="9">
        <dbReference type="Rhea" id="RHEA:11853"/>
    </physiologicalReaction>
</comment>
<dbReference type="InterPro" id="IPR003730">
    <property type="entry name" value="Cu_polyphenol_OxRdtase"/>
</dbReference>
<dbReference type="Gene3D" id="3.60.140.10">
    <property type="entry name" value="CNF1/YfiH-like putative cysteine hydrolases"/>
    <property type="match status" value="1"/>
</dbReference>
<dbReference type="PANTHER" id="PTHR30616:SF2">
    <property type="entry name" value="PURINE NUCLEOSIDE PHOSPHORYLASE LACC1"/>
    <property type="match status" value="1"/>
</dbReference>
<comment type="catalytic activity">
    <reaction evidence="1">
        <text>inosine + phosphate = alpha-D-ribose 1-phosphate + hypoxanthine</text>
        <dbReference type="Rhea" id="RHEA:27646"/>
        <dbReference type="ChEBI" id="CHEBI:17368"/>
        <dbReference type="ChEBI" id="CHEBI:17596"/>
        <dbReference type="ChEBI" id="CHEBI:43474"/>
        <dbReference type="ChEBI" id="CHEBI:57720"/>
        <dbReference type="EC" id="2.4.2.1"/>
    </reaction>
    <physiologicalReaction direction="left-to-right" evidence="1">
        <dbReference type="Rhea" id="RHEA:27647"/>
    </physiologicalReaction>
</comment>
<dbReference type="GO" id="GO:0017061">
    <property type="term" value="F:S-methyl-5-thioadenosine phosphorylase activity"/>
    <property type="evidence" value="ECO:0007669"/>
    <property type="project" value="UniProtKB-EC"/>
</dbReference>
<evidence type="ECO:0000256" key="5">
    <source>
        <dbReference type="ARBA" id="ARBA00022801"/>
    </source>
</evidence>
<dbReference type="SUPFAM" id="SSF64438">
    <property type="entry name" value="CNF1/YfiH-like putative cysteine hydrolases"/>
    <property type="match status" value="1"/>
</dbReference>
<evidence type="ECO:0000256" key="7">
    <source>
        <dbReference type="ARBA" id="ARBA00047989"/>
    </source>
</evidence>
<keyword evidence="5" id="KW-0378">Hydrolase</keyword>
<keyword evidence="4" id="KW-0479">Metal-binding</keyword>
<keyword evidence="6" id="KW-0862">Zinc</keyword>
<evidence type="ECO:0000313" key="11">
    <source>
        <dbReference type="EMBL" id="AMJ99045.1"/>
    </source>
</evidence>
<accession>A0A126Q1J7</accession>
<evidence type="ECO:0000256" key="4">
    <source>
        <dbReference type="ARBA" id="ARBA00022723"/>
    </source>
</evidence>
<evidence type="ECO:0000256" key="6">
    <source>
        <dbReference type="ARBA" id="ARBA00022833"/>
    </source>
</evidence>
<evidence type="ECO:0000256" key="9">
    <source>
        <dbReference type="ARBA" id="ARBA00049893"/>
    </source>
</evidence>
<keyword evidence="3" id="KW-0808">Transferase</keyword>
<evidence type="ECO:0000256" key="3">
    <source>
        <dbReference type="ARBA" id="ARBA00022679"/>
    </source>
</evidence>
<reference evidence="11 12" key="1">
    <citation type="submission" date="2015-12" db="EMBL/GenBank/DDBJ databases">
        <authorList>
            <person name="Shamseldin A."/>
            <person name="Moawad H."/>
            <person name="Abd El-Rahim W.M."/>
            <person name="Sadowsky M.J."/>
        </authorList>
    </citation>
    <scope>NUCLEOTIDE SEQUENCE [LARGE SCALE GENOMIC DNA]</scope>
    <source>
        <strain evidence="11 12">D7</strain>
    </source>
</reference>
<dbReference type="Proteomes" id="UP000063991">
    <property type="component" value="Chromosome"/>
</dbReference>
<dbReference type="CDD" id="cd16833">
    <property type="entry name" value="YfiH"/>
    <property type="match status" value="1"/>
</dbReference>
<dbReference type="GO" id="GO:0016787">
    <property type="term" value="F:hydrolase activity"/>
    <property type="evidence" value="ECO:0007669"/>
    <property type="project" value="UniProtKB-KW"/>
</dbReference>
<comment type="catalytic activity">
    <reaction evidence="8">
        <text>adenosine + phosphate = alpha-D-ribose 1-phosphate + adenine</text>
        <dbReference type="Rhea" id="RHEA:27642"/>
        <dbReference type="ChEBI" id="CHEBI:16335"/>
        <dbReference type="ChEBI" id="CHEBI:16708"/>
        <dbReference type="ChEBI" id="CHEBI:43474"/>
        <dbReference type="ChEBI" id="CHEBI:57720"/>
        <dbReference type="EC" id="2.4.2.1"/>
    </reaction>
    <physiologicalReaction direction="left-to-right" evidence="8">
        <dbReference type="Rhea" id="RHEA:27643"/>
    </physiologicalReaction>
</comment>
<dbReference type="AlphaFoldDB" id="A0A126Q1J7"/>
<comment type="catalytic activity">
    <reaction evidence="7">
        <text>adenosine + H2O + H(+) = inosine + NH4(+)</text>
        <dbReference type="Rhea" id="RHEA:24408"/>
        <dbReference type="ChEBI" id="CHEBI:15377"/>
        <dbReference type="ChEBI" id="CHEBI:15378"/>
        <dbReference type="ChEBI" id="CHEBI:16335"/>
        <dbReference type="ChEBI" id="CHEBI:17596"/>
        <dbReference type="ChEBI" id="CHEBI:28938"/>
        <dbReference type="EC" id="3.5.4.4"/>
    </reaction>
    <physiologicalReaction direction="left-to-right" evidence="7">
        <dbReference type="Rhea" id="RHEA:24409"/>
    </physiologicalReaction>
</comment>
<evidence type="ECO:0000313" key="12">
    <source>
        <dbReference type="Proteomes" id="UP000063991"/>
    </source>
</evidence>
<organism evidence="11 12">
    <name type="scientific">Alteromonas macleodii</name>
    <name type="common">Pseudoalteromonas macleodii</name>
    <dbReference type="NCBI Taxonomy" id="28108"/>
    <lineage>
        <taxon>Bacteria</taxon>
        <taxon>Pseudomonadati</taxon>
        <taxon>Pseudomonadota</taxon>
        <taxon>Gammaproteobacteria</taxon>
        <taxon>Alteromonadales</taxon>
        <taxon>Alteromonadaceae</taxon>
        <taxon>Alteromonas/Salinimonas group</taxon>
        <taxon>Alteromonas</taxon>
    </lineage>
</organism>
<dbReference type="GO" id="GO:0005507">
    <property type="term" value="F:copper ion binding"/>
    <property type="evidence" value="ECO:0007669"/>
    <property type="project" value="TreeGrafter"/>
</dbReference>
<evidence type="ECO:0000256" key="1">
    <source>
        <dbReference type="ARBA" id="ARBA00000553"/>
    </source>
</evidence>
<dbReference type="InterPro" id="IPR038371">
    <property type="entry name" value="Cu_polyphenol_OxRdtase_sf"/>
</dbReference>
<dbReference type="OrthoDB" id="4279at2"/>
<dbReference type="EMBL" id="CP014323">
    <property type="protein sequence ID" value="AMJ99045.1"/>
    <property type="molecule type" value="Genomic_DNA"/>
</dbReference>
<sequence length="251" mass="26735">MTLSAANSPISSTLDLITPAWSCPANVVAYTTTRMGGASIGDFAGLNVGTHVGDDLLLVKANRSLIPHNEKITWLEQVHSNRVVSLPSADTTADASYSSSTSHFCAVMTADCVPILLCDESGQEVAAVHAGWKGLDTNIIGNAVSHFGSDAKKLIAWVGPAISGPCYEVDAQLAGKFRHIDGAIANSSNRGKYLLDLPLVAQVQLQQAGVESITQSNLCTYTDEQRFYSHRRATHQNKRTTGRIVSVIGLL</sequence>
<dbReference type="RefSeq" id="WP_061095454.1">
    <property type="nucleotide sequence ID" value="NZ_CP014323.1"/>
</dbReference>
<dbReference type="NCBIfam" id="TIGR00726">
    <property type="entry name" value="peptidoglycan editing factor PgeF"/>
    <property type="match status" value="1"/>
</dbReference>